<dbReference type="PANTHER" id="PTHR36292">
    <property type="entry name" value="UPF0575 PROTEIN C19ORF67"/>
    <property type="match status" value="1"/>
</dbReference>
<dbReference type="AlphaFoldDB" id="A0A8S4BFB3"/>
<dbReference type="OrthoDB" id="9933945at2759"/>
<dbReference type="Pfam" id="PF11771">
    <property type="entry name" value="DUF3314"/>
    <property type="match status" value="1"/>
</dbReference>
<feature type="non-terminal residue" evidence="1">
    <location>
        <position position="1"/>
    </location>
</feature>
<sequence>QNHLERQLFDRLEQLVLLYASFDFFSLNETEPNSMSHFCIGQSQLGQMKLTIFRYCKPTPYLARVNSGLYKRMRWNVERILYEKHQDGDCDDRQEKTDSHTDYYFLCYEDISNTHKEADRVSQDVSRDSLTRMWSIGQWVQVNPDPKTEDISDWITCEVPQANYHRLLFLGHEEPSSCIATNCLQQLLHHFHYCPLSLCGAASVLCGETANGGDSGRRGGEWRNITFRIKQVLAISLPITALQGFIDGAEARWRRQQCGLTFGVVQLLLPLDNFLLFLQLLLLHLQFKWSCSFKNLKRLFAWISKGVWLIPLSSWGRGQHRWKWWLSNSVQVIQPFILSKVILISISITLKPTLCHPFTSHFHIIVIFI</sequence>
<protein>
    <submittedName>
        <fullName evidence="1">(Atlantic silverside) hypothetical protein</fullName>
    </submittedName>
</protein>
<dbReference type="Proteomes" id="UP000677803">
    <property type="component" value="Unassembled WGS sequence"/>
</dbReference>
<evidence type="ECO:0000313" key="2">
    <source>
        <dbReference type="Proteomes" id="UP000677803"/>
    </source>
</evidence>
<dbReference type="InterPro" id="IPR021748">
    <property type="entry name" value="DUF3314"/>
</dbReference>
<dbReference type="PANTHER" id="PTHR36292:SF1">
    <property type="entry name" value="UPF0575 PROTEIN C19ORF67"/>
    <property type="match status" value="1"/>
</dbReference>
<name>A0A8S4BFB3_9TELE</name>
<evidence type="ECO:0000313" key="1">
    <source>
        <dbReference type="EMBL" id="CAG5947846.1"/>
    </source>
</evidence>
<keyword evidence="2" id="KW-1185">Reference proteome</keyword>
<organism evidence="1 2">
    <name type="scientific">Menidia menidia</name>
    <name type="common">Atlantic silverside</name>
    <dbReference type="NCBI Taxonomy" id="238744"/>
    <lineage>
        <taxon>Eukaryota</taxon>
        <taxon>Metazoa</taxon>
        <taxon>Chordata</taxon>
        <taxon>Craniata</taxon>
        <taxon>Vertebrata</taxon>
        <taxon>Euteleostomi</taxon>
        <taxon>Actinopterygii</taxon>
        <taxon>Neopterygii</taxon>
        <taxon>Teleostei</taxon>
        <taxon>Neoteleostei</taxon>
        <taxon>Acanthomorphata</taxon>
        <taxon>Ovalentaria</taxon>
        <taxon>Atherinomorphae</taxon>
        <taxon>Atheriniformes</taxon>
        <taxon>Atherinopsidae</taxon>
        <taxon>Menidiinae</taxon>
        <taxon>Menidia</taxon>
    </lineage>
</organism>
<dbReference type="EMBL" id="CAJRST010017779">
    <property type="protein sequence ID" value="CAG5947846.1"/>
    <property type="molecule type" value="Genomic_DNA"/>
</dbReference>
<gene>
    <name evidence="1" type="ORF">MMEN_LOCUS14238</name>
</gene>
<comment type="caution">
    <text evidence="1">The sequence shown here is derived from an EMBL/GenBank/DDBJ whole genome shotgun (WGS) entry which is preliminary data.</text>
</comment>
<accession>A0A8S4BFB3</accession>
<proteinExistence type="predicted"/>
<reference evidence="1" key="1">
    <citation type="submission" date="2021-05" db="EMBL/GenBank/DDBJ databases">
        <authorList>
            <person name="Tigano A."/>
        </authorList>
    </citation>
    <scope>NUCLEOTIDE SEQUENCE</scope>
</reference>
<feature type="non-terminal residue" evidence="1">
    <location>
        <position position="369"/>
    </location>
</feature>